<gene>
    <name evidence="1" type="ORF">XENOCAPTIV_022998</name>
</gene>
<protein>
    <submittedName>
        <fullName evidence="1">Uncharacterized protein</fullName>
    </submittedName>
</protein>
<comment type="caution">
    <text evidence="1">The sequence shown here is derived from an EMBL/GenBank/DDBJ whole genome shotgun (WGS) entry which is preliminary data.</text>
</comment>
<keyword evidence="2" id="KW-1185">Reference proteome</keyword>
<organism evidence="1 2">
    <name type="scientific">Xenoophorus captivus</name>
    <dbReference type="NCBI Taxonomy" id="1517983"/>
    <lineage>
        <taxon>Eukaryota</taxon>
        <taxon>Metazoa</taxon>
        <taxon>Chordata</taxon>
        <taxon>Craniata</taxon>
        <taxon>Vertebrata</taxon>
        <taxon>Euteleostomi</taxon>
        <taxon>Actinopterygii</taxon>
        <taxon>Neopterygii</taxon>
        <taxon>Teleostei</taxon>
        <taxon>Neoteleostei</taxon>
        <taxon>Acanthomorphata</taxon>
        <taxon>Ovalentaria</taxon>
        <taxon>Atherinomorphae</taxon>
        <taxon>Cyprinodontiformes</taxon>
        <taxon>Goodeidae</taxon>
        <taxon>Xenoophorus</taxon>
    </lineage>
</organism>
<proteinExistence type="predicted"/>
<feature type="non-terminal residue" evidence="1">
    <location>
        <position position="1"/>
    </location>
</feature>
<dbReference type="EMBL" id="JAHRIN010013594">
    <property type="protein sequence ID" value="MEQ2196050.1"/>
    <property type="molecule type" value="Genomic_DNA"/>
</dbReference>
<name>A0ABV0QJQ9_9TELE</name>
<reference evidence="1 2" key="1">
    <citation type="submission" date="2021-06" db="EMBL/GenBank/DDBJ databases">
        <authorList>
            <person name="Palmer J.M."/>
        </authorList>
    </citation>
    <scope>NUCLEOTIDE SEQUENCE [LARGE SCALE GENOMIC DNA]</scope>
    <source>
        <strain evidence="1 2">XC_2019</strain>
        <tissue evidence="1">Muscle</tissue>
    </source>
</reference>
<accession>A0ABV0QJQ9</accession>
<dbReference type="Proteomes" id="UP001434883">
    <property type="component" value="Unassembled WGS sequence"/>
</dbReference>
<evidence type="ECO:0000313" key="2">
    <source>
        <dbReference type="Proteomes" id="UP001434883"/>
    </source>
</evidence>
<evidence type="ECO:0000313" key="1">
    <source>
        <dbReference type="EMBL" id="MEQ2196050.1"/>
    </source>
</evidence>
<dbReference type="Gene3D" id="3.30.70.1820">
    <property type="entry name" value="L1 transposable element, RRM domain"/>
    <property type="match status" value="1"/>
</dbReference>
<sequence>ASLLNLIDQIKVVEDATSNHEGCLSKLEETCARIQAESKALRVKMIDFEARSRRQNIKIIGLPEKIEDGHPREFLMKFILELLGADHFHTQLEVDRAPGGTQAAW</sequence>